<reference evidence="2" key="1">
    <citation type="submission" date="2020-08" db="EMBL/GenBank/DDBJ databases">
        <title>Lacibacter sp. S13-6-6 genome sequencing.</title>
        <authorList>
            <person name="Jin L."/>
        </authorList>
    </citation>
    <scope>NUCLEOTIDE SEQUENCE [LARGE SCALE GENOMIC DNA]</scope>
    <source>
        <strain evidence="2">S13-6-6</strain>
    </source>
</reference>
<proteinExistence type="predicted"/>
<accession>A0A7G5XLQ9</accession>
<sequence>MNYSSPHRFHIPVMGLAYTVDSPIKVARFGISSVISIVEDRLIEMMRSHYYQTANLPYTPIAVHEEDYRAKRITDYLNLVNAIVQEQVEKLKTAAFEKGSEIIKYFEMLPEDSALKQLYRQMIKLNDQSEKEKIESYLRSQIVPGTIDVNIMTKVDRETFTKEGTLVEDGSDAVAALRGFVKSNLSNSSVIFSAGMNPRLYNYLEHCKELDANEEAVFTKKVVVKVSDYRSALIQGKYLAKKGIWVSEFRIESGLNCGGHAFATEGYLLGPILEEFKTKKEELTNSLFEIYNAAQLKKNNRSFEKAPAIVYSVQGGIGTYEEDVFLHQQYGIESTGWGTPFLLVPEATTVDDETLQLLCAAKEKDVVLSGNSPLGVRFHYLKGTSSAKEKAARISNGNPGSPCTEKHLSFNTEFTKEPICTASKKYQKLKLEQLKSLELPGPEYEKQVQEVLDKECLCVGLSNSAAINYQQTFVKKLEAVTICPGPNIANFSKVVSLQTMTNHIYGRENIMENKNRPHMFIAELNLYMNYLREQLADRAAIEQDAKKKKYIASFCTNLREGINYYRNLTTCALNGREAFESALHKTELELDVLLC</sequence>
<dbReference type="Proteomes" id="UP000515344">
    <property type="component" value="Chromosome"/>
</dbReference>
<dbReference type="AlphaFoldDB" id="A0A7G5XLQ9"/>
<evidence type="ECO:0000313" key="2">
    <source>
        <dbReference type="Proteomes" id="UP000515344"/>
    </source>
</evidence>
<gene>
    <name evidence="1" type="ORF">H4075_09640</name>
</gene>
<name>A0A7G5XLQ9_9BACT</name>
<dbReference type="RefSeq" id="WP_182806286.1">
    <property type="nucleotide sequence ID" value="NZ_CP060007.1"/>
</dbReference>
<protein>
    <submittedName>
        <fullName evidence="1">Uncharacterized protein</fullName>
    </submittedName>
</protein>
<evidence type="ECO:0000313" key="1">
    <source>
        <dbReference type="EMBL" id="QNA46412.1"/>
    </source>
</evidence>
<keyword evidence="2" id="KW-1185">Reference proteome</keyword>
<dbReference type="EMBL" id="CP060007">
    <property type="protein sequence ID" value="QNA46412.1"/>
    <property type="molecule type" value="Genomic_DNA"/>
</dbReference>
<organism evidence="1 2">
    <name type="scientific">Lacibacter sediminis</name>
    <dbReference type="NCBI Taxonomy" id="2760713"/>
    <lineage>
        <taxon>Bacteria</taxon>
        <taxon>Pseudomonadati</taxon>
        <taxon>Bacteroidota</taxon>
        <taxon>Chitinophagia</taxon>
        <taxon>Chitinophagales</taxon>
        <taxon>Chitinophagaceae</taxon>
        <taxon>Lacibacter</taxon>
    </lineage>
</organism>
<dbReference type="KEGG" id="lacs:H4075_09640"/>